<evidence type="ECO:0000313" key="4">
    <source>
        <dbReference type="Proteomes" id="UP001183388"/>
    </source>
</evidence>
<reference evidence="4" key="1">
    <citation type="submission" date="2023-07" db="EMBL/GenBank/DDBJ databases">
        <title>30 novel species of actinomycetes from the DSMZ collection.</title>
        <authorList>
            <person name="Nouioui I."/>
        </authorList>
    </citation>
    <scope>NUCLEOTIDE SEQUENCE [LARGE SCALE GENOMIC DNA]</scope>
    <source>
        <strain evidence="4">DSM 44917</strain>
    </source>
</reference>
<feature type="chain" id="PRO_5045056455" evidence="2">
    <location>
        <begin position="30"/>
        <end position="262"/>
    </location>
</feature>
<organism evidence="3 4">
    <name type="scientific">Streptomyces boetiae</name>
    <dbReference type="NCBI Taxonomy" id="3075541"/>
    <lineage>
        <taxon>Bacteria</taxon>
        <taxon>Bacillati</taxon>
        <taxon>Actinomycetota</taxon>
        <taxon>Actinomycetes</taxon>
        <taxon>Kitasatosporales</taxon>
        <taxon>Streptomycetaceae</taxon>
        <taxon>Streptomyces</taxon>
    </lineage>
</organism>
<dbReference type="InterPro" id="IPR009003">
    <property type="entry name" value="Peptidase_S1_PA"/>
</dbReference>
<accession>A0ABU2LEQ4</accession>
<dbReference type="Pfam" id="PF13365">
    <property type="entry name" value="Trypsin_2"/>
    <property type="match status" value="1"/>
</dbReference>
<dbReference type="Proteomes" id="UP001183388">
    <property type="component" value="Unassembled WGS sequence"/>
</dbReference>
<feature type="signal peptide" evidence="2">
    <location>
        <begin position="1"/>
        <end position="29"/>
    </location>
</feature>
<evidence type="ECO:0000313" key="3">
    <source>
        <dbReference type="EMBL" id="MDT0309748.1"/>
    </source>
</evidence>
<name>A0ABU2LEQ4_9ACTN</name>
<evidence type="ECO:0000256" key="1">
    <source>
        <dbReference type="ARBA" id="ARBA00022729"/>
    </source>
</evidence>
<sequence>MPLVRLPAAALAAAALLVAVPAGPAAAQAAPWPDAPAATVGKLVWEAEDGRLGQCSGALVDAPNGSVVATAAHCVRTPQEPQPPSEVWFVPGYHRDAADYRDKGWRVAAFHTPDGWDVSGGMTDVLPHDYAFLTLERRGGRSAQETHGANRVTFEPVPEEGRVAALGYPAAAPYDGETLHACEGEIDVLTEGEAQTPNLGGLLLRDCNLTAGTSGGPWLRDWDPAAGSGTLIAVMSVGSGHGDVIGRPFPEAARELLARAGG</sequence>
<protein>
    <submittedName>
        <fullName evidence="3">Trypsin-like peptidase domain-containing protein</fullName>
    </submittedName>
</protein>
<dbReference type="Gene3D" id="2.40.10.10">
    <property type="entry name" value="Trypsin-like serine proteases"/>
    <property type="match status" value="2"/>
</dbReference>
<dbReference type="EMBL" id="JAVREN010000045">
    <property type="protein sequence ID" value="MDT0309748.1"/>
    <property type="molecule type" value="Genomic_DNA"/>
</dbReference>
<dbReference type="InterPro" id="IPR043504">
    <property type="entry name" value="Peptidase_S1_PA_chymotrypsin"/>
</dbReference>
<evidence type="ECO:0000256" key="2">
    <source>
        <dbReference type="SAM" id="SignalP"/>
    </source>
</evidence>
<keyword evidence="4" id="KW-1185">Reference proteome</keyword>
<dbReference type="SUPFAM" id="SSF50494">
    <property type="entry name" value="Trypsin-like serine proteases"/>
    <property type="match status" value="1"/>
</dbReference>
<dbReference type="PANTHER" id="PTHR15462">
    <property type="entry name" value="SERINE PROTEASE"/>
    <property type="match status" value="1"/>
</dbReference>
<dbReference type="RefSeq" id="WP_311632709.1">
    <property type="nucleotide sequence ID" value="NZ_JAVREN010000045.1"/>
</dbReference>
<dbReference type="InterPro" id="IPR050966">
    <property type="entry name" value="Glutamyl_endopeptidase"/>
</dbReference>
<proteinExistence type="predicted"/>
<comment type="caution">
    <text evidence="3">The sequence shown here is derived from an EMBL/GenBank/DDBJ whole genome shotgun (WGS) entry which is preliminary data.</text>
</comment>
<gene>
    <name evidence="3" type="ORF">RM780_22725</name>
</gene>
<keyword evidence="1 2" id="KW-0732">Signal</keyword>